<sequence>MAGEDVGAPPDRLWVHQEGIYRDEYQRTWVAVLEEETSCLRARVKQVQVPLGDAARPSHLLTSQLPLMWQLYPEGRYMDNSSRLWQIQHHAMVRGWLGHFLLWGTLGSAPSKLCFS</sequence>
<dbReference type="FunFam" id="2.40.15.10:FF:000001">
    <property type="entry name" value="protein p13 MTCP-1"/>
    <property type="match status" value="1"/>
</dbReference>
<dbReference type="GO" id="GO:0043539">
    <property type="term" value="F:protein serine/threonine kinase activator activity"/>
    <property type="evidence" value="ECO:0007669"/>
    <property type="project" value="InterPro"/>
</dbReference>
<comment type="subunit">
    <text evidence="3">Interacts with AKT1 and AKT2 (via PH domain). Does not interact with AKT3.</text>
</comment>
<dbReference type="EMBL" id="JAGFMF010011477">
    <property type="protein sequence ID" value="KAG8521359.1"/>
    <property type="molecule type" value="Genomic_DNA"/>
</dbReference>
<evidence type="ECO:0000313" key="7">
    <source>
        <dbReference type="Proteomes" id="UP000700334"/>
    </source>
</evidence>
<comment type="function">
    <text evidence="2">Enhances the phosphorylation and activation of AKT1 and AKT2.</text>
</comment>
<evidence type="ECO:0000256" key="4">
    <source>
        <dbReference type="ARBA" id="ARBA00073256"/>
    </source>
</evidence>
<evidence type="ECO:0000256" key="3">
    <source>
        <dbReference type="ARBA" id="ARBA00062572"/>
    </source>
</evidence>
<dbReference type="PANTHER" id="PTHR14060">
    <property type="entry name" value="PROTEIN P13 MTCP-1"/>
    <property type="match status" value="1"/>
</dbReference>
<accession>A0A8J6BAD9</accession>
<gene>
    <name evidence="6" type="ORF">J0S82_015903</name>
</gene>
<dbReference type="Pfam" id="PF01840">
    <property type="entry name" value="TCL1_MTCP1"/>
    <property type="match status" value="1"/>
</dbReference>
<dbReference type="Proteomes" id="UP000700334">
    <property type="component" value="Unassembled WGS sequence"/>
</dbReference>
<organism evidence="6 7">
    <name type="scientific">Galemys pyrenaicus</name>
    <name type="common">Iberian desman</name>
    <name type="synonym">Pyrenean desman</name>
    <dbReference type="NCBI Taxonomy" id="202257"/>
    <lineage>
        <taxon>Eukaryota</taxon>
        <taxon>Metazoa</taxon>
        <taxon>Chordata</taxon>
        <taxon>Craniata</taxon>
        <taxon>Vertebrata</taxon>
        <taxon>Euteleostomi</taxon>
        <taxon>Mammalia</taxon>
        <taxon>Eutheria</taxon>
        <taxon>Laurasiatheria</taxon>
        <taxon>Eulipotyphla</taxon>
        <taxon>Talpidae</taxon>
        <taxon>Galemys</taxon>
    </lineage>
</organism>
<proteinExistence type="inferred from homology"/>
<protein>
    <recommendedName>
        <fullName evidence="4">Protein p13 MTCP-1</fullName>
    </recommendedName>
    <alternativeName>
        <fullName evidence="5">Mature T-cell proliferation-1 type B1</fullName>
    </alternativeName>
</protein>
<comment type="similarity">
    <text evidence="1">Belongs to the TCL1 family.</text>
</comment>
<name>A0A8J6BAD9_GALPY</name>
<dbReference type="SUPFAM" id="SSF50904">
    <property type="entry name" value="Oncogene products"/>
    <property type="match status" value="1"/>
</dbReference>
<evidence type="ECO:0000313" key="6">
    <source>
        <dbReference type="EMBL" id="KAG8521359.1"/>
    </source>
</evidence>
<dbReference type="OrthoDB" id="9413917at2759"/>
<reference evidence="6" key="1">
    <citation type="journal article" date="2021" name="Evol. Appl.">
        <title>The genome of the Pyrenean desman and the effects of bottlenecks and inbreeding on the genomic landscape of an endangered species.</title>
        <authorList>
            <person name="Escoda L."/>
            <person name="Castresana J."/>
        </authorList>
    </citation>
    <scope>NUCLEOTIDE SEQUENCE</scope>
    <source>
        <strain evidence="6">IBE-C5619</strain>
    </source>
</reference>
<dbReference type="InterPro" id="IPR004832">
    <property type="entry name" value="TCL1_MTCP1"/>
</dbReference>
<comment type="caution">
    <text evidence="6">The sequence shown here is derived from an EMBL/GenBank/DDBJ whole genome shotgun (WGS) entry which is preliminary data.</text>
</comment>
<evidence type="ECO:0000256" key="1">
    <source>
        <dbReference type="ARBA" id="ARBA00006399"/>
    </source>
</evidence>
<dbReference type="PANTHER" id="PTHR14060:SF8">
    <property type="entry name" value="PROTEIN P13 MTCP-1"/>
    <property type="match status" value="1"/>
</dbReference>
<dbReference type="Gene3D" id="2.40.15.10">
    <property type="entry name" value="TCL1/MTCP1"/>
    <property type="match status" value="1"/>
</dbReference>
<dbReference type="AlphaFoldDB" id="A0A8J6BAD9"/>
<dbReference type="InterPro" id="IPR036672">
    <property type="entry name" value="TCL1_MTCP1_sf"/>
</dbReference>
<keyword evidence="7" id="KW-1185">Reference proteome</keyword>
<evidence type="ECO:0000256" key="2">
    <source>
        <dbReference type="ARBA" id="ARBA00058060"/>
    </source>
</evidence>
<evidence type="ECO:0000256" key="5">
    <source>
        <dbReference type="ARBA" id="ARBA00080468"/>
    </source>
</evidence>